<dbReference type="AlphaFoldDB" id="A0A4S2MTE7"/>
<evidence type="ECO:0000313" key="4">
    <source>
        <dbReference type="Proteomes" id="UP000298138"/>
    </source>
</evidence>
<proteinExistence type="predicted"/>
<dbReference type="EMBL" id="ML220129">
    <property type="protein sequence ID" value="TGZ79768.1"/>
    <property type="molecule type" value="Genomic_DNA"/>
</dbReference>
<reference evidence="3 4" key="1">
    <citation type="submission" date="2019-04" db="EMBL/GenBank/DDBJ databases">
        <title>Comparative genomics and transcriptomics to analyze fruiting body development in filamentous ascomycetes.</title>
        <authorList>
            <consortium name="DOE Joint Genome Institute"/>
            <person name="Lutkenhaus R."/>
            <person name="Traeger S."/>
            <person name="Breuer J."/>
            <person name="Kuo A."/>
            <person name="Lipzen A."/>
            <person name="Pangilinan J."/>
            <person name="Dilworth D."/>
            <person name="Sandor L."/>
            <person name="Poggeler S."/>
            <person name="Barry K."/>
            <person name="Grigoriev I.V."/>
            <person name="Nowrousian M."/>
        </authorList>
    </citation>
    <scope>NUCLEOTIDE SEQUENCE [LARGE SCALE GENOMIC DNA]</scope>
    <source>
        <strain evidence="3 4">CBS 389.68</strain>
    </source>
</reference>
<gene>
    <name evidence="3" type="ORF">EX30DRAFT_396836</name>
</gene>
<protein>
    <recommendedName>
        <fullName evidence="5">MARVEL domain-containing protein</fullName>
    </recommendedName>
</protein>
<organism evidence="3 4">
    <name type="scientific">Ascodesmis nigricans</name>
    <dbReference type="NCBI Taxonomy" id="341454"/>
    <lineage>
        <taxon>Eukaryota</taxon>
        <taxon>Fungi</taxon>
        <taxon>Dikarya</taxon>
        <taxon>Ascomycota</taxon>
        <taxon>Pezizomycotina</taxon>
        <taxon>Pezizomycetes</taxon>
        <taxon>Pezizales</taxon>
        <taxon>Ascodesmidaceae</taxon>
        <taxon>Ascodesmis</taxon>
    </lineage>
</organism>
<sequence length="286" mass="30615">MAVKFLLKFLSFPLRILTFILAIYIVAASGYHIQRLNSNNLSPSAELYAIIIIAGAAALYAAMTALIACFFPRGGFILFLLLDLIFCGGFVAIAVLLRDAVTETRCAEGVWTESGSTYDKGLDETCGVDKAAFATAVANAVFFAILALLSFFIHQNQSKNRAFGPGPDNNYSVHGSEKPGRKKSIWGRRRHAQPVGEPFANSAAGFEPDDGRYTREYRGTATPAAGMGTTAGYGQTAGMRYSMGESDVSDGYARKGGAGGFDPELGHTKRESLGLGGQPTRTYDAF</sequence>
<evidence type="ECO:0000256" key="2">
    <source>
        <dbReference type="SAM" id="Phobius"/>
    </source>
</evidence>
<dbReference type="InParanoid" id="A0A4S2MTE7"/>
<keyword evidence="4" id="KW-1185">Reference proteome</keyword>
<feature type="region of interest" description="Disordered" evidence="1">
    <location>
        <begin position="256"/>
        <end position="286"/>
    </location>
</feature>
<keyword evidence="2" id="KW-0472">Membrane</keyword>
<feature type="transmembrane region" description="Helical" evidence="2">
    <location>
        <begin position="12"/>
        <end position="33"/>
    </location>
</feature>
<feature type="compositionally biased region" description="Basic residues" evidence="1">
    <location>
        <begin position="180"/>
        <end position="192"/>
    </location>
</feature>
<name>A0A4S2MTE7_9PEZI</name>
<feature type="transmembrane region" description="Helical" evidence="2">
    <location>
        <begin position="131"/>
        <end position="153"/>
    </location>
</feature>
<feature type="region of interest" description="Disordered" evidence="1">
    <location>
        <begin position="163"/>
        <end position="210"/>
    </location>
</feature>
<evidence type="ECO:0008006" key="5">
    <source>
        <dbReference type="Google" id="ProtNLM"/>
    </source>
</evidence>
<feature type="transmembrane region" description="Helical" evidence="2">
    <location>
        <begin position="45"/>
        <end position="69"/>
    </location>
</feature>
<keyword evidence="2" id="KW-1133">Transmembrane helix</keyword>
<feature type="transmembrane region" description="Helical" evidence="2">
    <location>
        <begin position="76"/>
        <end position="97"/>
    </location>
</feature>
<evidence type="ECO:0000313" key="3">
    <source>
        <dbReference type="EMBL" id="TGZ79768.1"/>
    </source>
</evidence>
<accession>A0A4S2MTE7</accession>
<evidence type="ECO:0000256" key="1">
    <source>
        <dbReference type="SAM" id="MobiDB-lite"/>
    </source>
</evidence>
<dbReference type="Proteomes" id="UP000298138">
    <property type="component" value="Unassembled WGS sequence"/>
</dbReference>
<dbReference type="STRING" id="341454.A0A4S2MTE7"/>
<keyword evidence="2" id="KW-0812">Transmembrane</keyword>